<dbReference type="Gene3D" id="2.30.30.100">
    <property type="match status" value="1"/>
</dbReference>
<proteinExistence type="predicted"/>
<evidence type="ECO:0000259" key="4">
    <source>
        <dbReference type="PROSITE" id="PS51733"/>
    </source>
</evidence>
<keyword evidence="1 5" id="KW-0436">Ligase</keyword>
<dbReference type="InterPro" id="IPR004408">
    <property type="entry name" value="Biotin_CoA_COase_ligase"/>
</dbReference>
<dbReference type="SUPFAM" id="SSF55681">
    <property type="entry name" value="Class II aaRS and biotin synthetases"/>
    <property type="match status" value="1"/>
</dbReference>
<dbReference type="Gene3D" id="3.30.930.10">
    <property type="entry name" value="Bira Bifunctional Protein, Domain 2"/>
    <property type="match status" value="1"/>
</dbReference>
<dbReference type="GO" id="GO:0016874">
    <property type="term" value="F:ligase activity"/>
    <property type="evidence" value="ECO:0007669"/>
    <property type="project" value="UniProtKB-KW"/>
</dbReference>
<dbReference type="NCBIfam" id="TIGR00121">
    <property type="entry name" value="birA_ligase"/>
    <property type="match status" value="1"/>
</dbReference>
<feature type="domain" description="BPL/LPL catalytic" evidence="4">
    <location>
        <begin position="33"/>
        <end position="218"/>
    </location>
</feature>
<dbReference type="Proteomes" id="UP001500984">
    <property type="component" value="Unassembled WGS sequence"/>
</dbReference>
<dbReference type="InterPro" id="IPR003142">
    <property type="entry name" value="BPL_C"/>
</dbReference>
<dbReference type="EC" id="6.3.4.15" evidence="3"/>
<sequence>MWCRAKTDYGDVVHTEQYRSPLFPAGSPGSPLLTGPDAPVVQEWPPEQTSTNTRLAELLESGVRIPDFAAVGTDHQVNGQGRLGRTWTVPAGAALTFSVPVALPQNADLAGLGWIPVVTGLAVTRALAGLGVAARIKWPNDVLTPDGRKLCGILSRLVLRPDGGRSVVVGAGVNVSLTEEELPVETASSVLLEGGDPDRAALLVGILTHLPGLVREVLAAGTGFSRSEAAAEVRAAMATLGSHVRVHLPGDTSFTGIAVDLDDEANLLVRDDSAPASAEPVRVSAGDVVHVRPA</sequence>
<organism evidence="5 6">
    <name type="scientific">Brevibacterium salitolerans</name>
    <dbReference type="NCBI Taxonomy" id="1403566"/>
    <lineage>
        <taxon>Bacteria</taxon>
        <taxon>Bacillati</taxon>
        <taxon>Actinomycetota</taxon>
        <taxon>Actinomycetes</taxon>
        <taxon>Micrococcales</taxon>
        <taxon>Brevibacteriaceae</taxon>
        <taxon>Brevibacterium</taxon>
    </lineage>
</organism>
<dbReference type="InterPro" id="IPR045864">
    <property type="entry name" value="aa-tRNA-synth_II/BPL/LPL"/>
</dbReference>
<dbReference type="PANTHER" id="PTHR12835:SF5">
    <property type="entry name" value="BIOTIN--PROTEIN LIGASE"/>
    <property type="match status" value="1"/>
</dbReference>
<protein>
    <recommendedName>
        <fullName evidence="3">biotin--[biotin carboxyl-carrier protein] ligase</fullName>
        <ecNumber evidence="3">6.3.4.15</ecNumber>
    </recommendedName>
</protein>
<keyword evidence="2" id="KW-0092">Biotin</keyword>
<reference evidence="5 6" key="1">
    <citation type="journal article" date="2019" name="Int. J. Syst. Evol. Microbiol.">
        <title>The Global Catalogue of Microorganisms (GCM) 10K type strain sequencing project: providing services to taxonomists for standard genome sequencing and annotation.</title>
        <authorList>
            <consortium name="The Broad Institute Genomics Platform"/>
            <consortium name="The Broad Institute Genome Sequencing Center for Infectious Disease"/>
            <person name="Wu L."/>
            <person name="Ma J."/>
        </authorList>
    </citation>
    <scope>NUCLEOTIDE SEQUENCE [LARGE SCALE GENOMIC DNA]</scope>
    <source>
        <strain evidence="5 6">JCM 15900</strain>
    </source>
</reference>
<accession>A0ABN2WA06</accession>
<dbReference type="PANTHER" id="PTHR12835">
    <property type="entry name" value="BIOTIN PROTEIN LIGASE"/>
    <property type="match status" value="1"/>
</dbReference>
<dbReference type="Pfam" id="PF03099">
    <property type="entry name" value="BPL_LplA_LipB"/>
    <property type="match status" value="1"/>
</dbReference>
<dbReference type="PROSITE" id="PS51733">
    <property type="entry name" value="BPL_LPL_CATALYTIC"/>
    <property type="match status" value="1"/>
</dbReference>
<evidence type="ECO:0000313" key="6">
    <source>
        <dbReference type="Proteomes" id="UP001500984"/>
    </source>
</evidence>
<evidence type="ECO:0000256" key="2">
    <source>
        <dbReference type="ARBA" id="ARBA00023267"/>
    </source>
</evidence>
<dbReference type="InterPro" id="IPR004143">
    <property type="entry name" value="BPL_LPL_catalytic"/>
</dbReference>
<dbReference type="EMBL" id="BAAAPZ010000001">
    <property type="protein sequence ID" value="GAA2086919.1"/>
    <property type="molecule type" value="Genomic_DNA"/>
</dbReference>
<dbReference type="CDD" id="cd16442">
    <property type="entry name" value="BPL"/>
    <property type="match status" value="1"/>
</dbReference>
<evidence type="ECO:0000256" key="1">
    <source>
        <dbReference type="ARBA" id="ARBA00022598"/>
    </source>
</evidence>
<dbReference type="Pfam" id="PF02237">
    <property type="entry name" value="BPL_C"/>
    <property type="match status" value="1"/>
</dbReference>
<keyword evidence="6" id="KW-1185">Reference proteome</keyword>
<comment type="caution">
    <text evidence="5">The sequence shown here is derived from an EMBL/GenBank/DDBJ whole genome shotgun (WGS) entry which is preliminary data.</text>
</comment>
<gene>
    <name evidence="5" type="ORF">GCM10009823_01000</name>
</gene>
<name>A0ABN2WA06_9MICO</name>
<evidence type="ECO:0000313" key="5">
    <source>
        <dbReference type="EMBL" id="GAA2086919.1"/>
    </source>
</evidence>
<evidence type="ECO:0000256" key="3">
    <source>
        <dbReference type="ARBA" id="ARBA00024227"/>
    </source>
</evidence>